<evidence type="ECO:0000313" key="1">
    <source>
        <dbReference type="EMBL" id="KVI02838.1"/>
    </source>
</evidence>
<name>A0A118K1H1_CYNCS</name>
<gene>
    <name evidence="1" type="ORF">Ccrd_018873</name>
</gene>
<dbReference type="SUPFAM" id="SSF81558">
    <property type="entry name" value="Photosystem I subunits PsaA/PsaB"/>
    <property type="match status" value="1"/>
</dbReference>
<dbReference type="Pfam" id="PF00223">
    <property type="entry name" value="PsaA_PsaB"/>
    <property type="match status" value="1"/>
</dbReference>
<accession>A0A118K1H1</accession>
<proteinExistence type="predicted"/>
<dbReference type="AlphaFoldDB" id="A0A118K1H1"/>
<organism evidence="1 2">
    <name type="scientific">Cynara cardunculus var. scolymus</name>
    <name type="common">Globe artichoke</name>
    <name type="synonym">Cynara scolymus</name>
    <dbReference type="NCBI Taxonomy" id="59895"/>
    <lineage>
        <taxon>Eukaryota</taxon>
        <taxon>Viridiplantae</taxon>
        <taxon>Streptophyta</taxon>
        <taxon>Embryophyta</taxon>
        <taxon>Tracheophyta</taxon>
        <taxon>Spermatophyta</taxon>
        <taxon>Magnoliopsida</taxon>
        <taxon>eudicotyledons</taxon>
        <taxon>Gunneridae</taxon>
        <taxon>Pentapetalae</taxon>
        <taxon>asterids</taxon>
        <taxon>campanulids</taxon>
        <taxon>Asterales</taxon>
        <taxon>Asteraceae</taxon>
        <taxon>Carduoideae</taxon>
        <taxon>Cardueae</taxon>
        <taxon>Carduinae</taxon>
        <taxon>Cynara</taxon>
    </lineage>
</organism>
<protein>
    <submittedName>
        <fullName evidence="1">Photosystem I PsaA/PsaB</fullName>
    </submittedName>
</protein>
<dbReference type="GO" id="GO:0015979">
    <property type="term" value="P:photosynthesis"/>
    <property type="evidence" value="ECO:0007669"/>
    <property type="project" value="InterPro"/>
</dbReference>
<evidence type="ECO:0000313" key="2">
    <source>
        <dbReference type="Proteomes" id="UP000243975"/>
    </source>
</evidence>
<dbReference type="GO" id="GO:0009579">
    <property type="term" value="C:thylakoid"/>
    <property type="evidence" value="ECO:0007669"/>
    <property type="project" value="InterPro"/>
</dbReference>
<dbReference type="GO" id="GO:0016020">
    <property type="term" value="C:membrane"/>
    <property type="evidence" value="ECO:0007669"/>
    <property type="project" value="InterPro"/>
</dbReference>
<dbReference type="InterPro" id="IPR001280">
    <property type="entry name" value="PSI_PsaA/B"/>
</dbReference>
<dbReference type="Proteomes" id="UP000243975">
    <property type="component" value="Unassembled WGS sequence"/>
</dbReference>
<dbReference type="EMBL" id="LEKV01002623">
    <property type="protein sequence ID" value="KVI02838.1"/>
    <property type="molecule type" value="Genomic_DNA"/>
</dbReference>
<reference evidence="1 2" key="1">
    <citation type="journal article" date="2016" name="Sci. Rep.">
        <title>The genome sequence of the outbreeding globe artichoke constructed de novo incorporating a phase-aware low-pass sequencing strategy of F1 progeny.</title>
        <authorList>
            <person name="Scaglione D."/>
            <person name="Reyes-Chin-Wo S."/>
            <person name="Acquadro A."/>
            <person name="Froenicke L."/>
            <person name="Portis E."/>
            <person name="Beitel C."/>
            <person name="Tirone M."/>
            <person name="Mauro R."/>
            <person name="Lo Monaco A."/>
            <person name="Mauromicale G."/>
            <person name="Faccioli P."/>
            <person name="Cattivelli L."/>
            <person name="Rieseberg L."/>
            <person name="Michelmore R."/>
            <person name="Lanteri S."/>
        </authorList>
    </citation>
    <scope>NUCLEOTIDE SEQUENCE [LARGE SCALE GENOMIC DNA]</scope>
    <source>
        <strain evidence="1">2C</strain>
    </source>
</reference>
<sequence>MKYDDIHLNQINKSRLAYLLRHVPFHGQSHPSAGGNDESSYATHNPSKSRILRMDLHMIDWTEIVQHGTMPAKELTTASLKRTSPDNHLTPTIASEFVCLASARKRRQGHKIDHLFQNPINQGSYAVLLNHIKTTVMDAISQVLNKVFAGIFLDERGYWQGLIESIVWAHNKLKVAPATQPRGRLALTKTPLFAPSVEHKAAIYRAY</sequence>
<dbReference type="Gene3D" id="1.20.1130.10">
    <property type="entry name" value="Photosystem I PsaA/PsaB"/>
    <property type="match status" value="1"/>
</dbReference>
<dbReference type="STRING" id="59895.A0A118K1H1"/>
<keyword evidence="2" id="KW-1185">Reference proteome</keyword>
<comment type="caution">
    <text evidence="1">The sequence shown here is derived from an EMBL/GenBank/DDBJ whole genome shotgun (WGS) entry which is preliminary data.</text>
</comment>
<dbReference type="Gramene" id="KVI02838">
    <property type="protein sequence ID" value="KVI02838"/>
    <property type="gene ID" value="Ccrd_018873"/>
</dbReference>
<dbReference type="InterPro" id="IPR036408">
    <property type="entry name" value="PSI_PsaA/B_sf"/>
</dbReference>